<keyword evidence="3" id="KW-0997">Cell inner membrane</keyword>
<dbReference type="PANTHER" id="PTHR28259">
    <property type="entry name" value="FLUORIDE EXPORT PROTEIN 1-RELATED"/>
    <property type="match status" value="1"/>
</dbReference>
<accession>A0A1I4RPD8</accession>
<feature type="binding site" evidence="12">
    <location>
        <position position="79"/>
    </location>
    <ligand>
        <name>Na(+)</name>
        <dbReference type="ChEBI" id="CHEBI:29101"/>
        <note>structural</note>
    </ligand>
</feature>
<gene>
    <name evidence="12" type="primary">fluC</name>
    <name evidence="12" type="synonym">crcB</name>
    <name evidence="13" type="ORF">SAMN05216217_107111</name>
</gene>
<evidence type="ECO:0000256" key="2">
    <source>
        <dbReference type="ARBA" id="ARBA00022475"/>
    </source>
</evidence>
<feature type="transmembrane region" description="Helical" evidence="12">
    <location>
        <begin position="34"/>
        <end position="57"/>
    </location>
</feature>
<dbReference type="AlphaFoldDB" id="A0A1I4RPD8"/>
<dbReference type="OrthoDB" id="9806299at2"/>
<dbReference type="PANTHER" id="PTHR28259:SF1">
    <property type="entry name" value="FLUORIDE EXPORT PROTEIN 1-RELATED"/>
    <property type="match status" value="1"/>
</dbReference>
<proteinExistence type="inferred from homology"/>
<dbReference type="GO" id="GO:0062054">
    <property type="term" value="F:fluoride channel activity"/>
    <property type="evidence" value="ECO:0007669"/>
    <property type="project" value="UniProtKB-UniRule"/>
</dbReference>
<dbReference type="GO" id="GO:0140114">
    <property type="term" value="P:cellular detoxification of fluoride"/>
    <property type="evidence" value="ECO:0007669"/>
    <property type="project" value="UniProtKB-UniRule"/>
</dbReference>
<evidence type="ECO:0000256" key="12">
    <source>
        <dbReference type="HAMAP-Rule" id="MF_00454"/>
    </source>
</evidence>
<evidence type="ECO:0000256" key="3">
    <source>
        <dbReference type="ARBA" id="ARBA00022519"/>
    </source>
</evidence>
<evidence type="ECO:0000313" key="14">
    <source>
        <dbReference type="Proteomes" id="UP000243629"/>
    </source>
</evidence>
<keyword evidence="6 12" id="KW-0915">Sodium</keyword>
<keyword evidence="8 12" id="KW-0472">Membrane</keyword>
<dbReference type="RefSeq" id="WP_093475450.1">
    <property type="nucleotide sequence ID" value="NZ_FOUI01000007.1"/>
</dbReference>
<dbReference type="GO" id="GO:0046872">
    <property type="term" value="F:metal ion binding"/>
    <property type="evidence" value="ECO:0007669"/>
    <property type="project" value="UniProtKB-KW"/>
</dbReference>
<dbReference type="InterPro" id="IPR003691">
    <property type="entry name" value="FluC"/>
</dbReference>
<dbReference type="Proteomes" id="UP000243629">
    <property type="component" value="Unassembled WGS sequence"/>
</dbReference>
<feature type="transmembrane region" description="Helical" evidence="12">
    <location>
        <begin position="69"/>
        <end position="86"/>
    </location>
</feature>
<evidence type="ECO:0000256" key="4">
    <source>
        <dbReference type="ARBA" id="ARBA00022692"/>
    </source>
</evidence>
<comment type="activity regulation">
    <text evidence="12">Na(+) is not transported, but it plays an essential structural role and its presence is essential for fluoride channel function.</text>
</comment>
<evidence type="ECO:0000256" key="6">
    <source>
        <dbReference type="ARBA" id="ARBA00023053"/>
    </source>
</evidence>
<comment type="subcellular location">
    <subcellularLocation>
        <location evidence="1 12">Cell membrane</location>
        <topology evidence="1 12">Multi-pass membrane protein</topology>
    </subcellularLocation>
</comment>
<dbReference type="HAMAP" id="MF_00454">
    <property type="entry name" value="FluC"/>
    <property type="match status" value="1"/>
</dbReference>
<dbReference type="EMBL" id="FOUI01000007">
    <property type="protein sequence ID" value="SFM54122.1"/>
    <property type="molecule type" value="Genomic_DNA"/>
</dbReference>
<sequence length="128" mass="13651">MIKILLAIAFGGSLGALARFGVAHWVALSWPKAFPLATLLINVSGCLLIGILYALWLQRPELSPLLRQGLFIGFLGAFTTFSTFSLDTLRLLENGEGLMALGYVLLSVCVCLLATWAGLALTRSVAGL</sequence>
<feature type="transmembrane region" description="Helical" evidence="12">
    <location>
        <begin position="98"/>
        <end position="121"/>
    </location>
</feature>
<dbReference type="GO" id="GO:0005886">
    <property type="term" value="C:plasma membrane"/>
    <property type="evidence" value="ECO:0007669"/>
    <property type="project" value="UniProtKB-SubCell"/>
</dbReference>
<keyword evidence="12" id="KW-0813">Transport</keyword>
<evidence type="ECO:0000256" key="9">
    <source>
        <dbReference type="ARBA" id="ARBA00023303"/>
    </source>
</evidence>
<evidence type="ECO:0000313" key="13">
    <source>
        <dbReference type="EMBL" id="SFM54122.1"/>
    </source>
</evidence>
<comment type="catalytic activity">
    <reaction evidence="11">
        <text>fluoride(in) = fluoride(out)</text>
        <dbReference type="Rhea" id="RHEA:76159"/>
        <dbReference type="ChEBI" id="CHEBI:17051"/>
    </reaction>
    <physiologicalReaction direction="left-to-right" evidence="11">
        <dbReference type="Rhea" id="RHEA:76160"/>
    </physiologicalReaction>
</comment>
<dbReference type="NCBIfam" id="NF010830">
    <property type="entry name" value="PRK14234.1"/>
    <property type="match status" value="1"/>
</dbReference>
<keyword evidence="12" id="KW-0479">Metal-binding</keyword>
<evidence type="ECO:0000256" key="1">
    <source>
        <dbReference type="ARBA" id="ARBA00004651"/>
    </source>
</evidence>
<protein>
    <recommendedName>
        <fullName evidence="12">Fluoride-specific ion channel FluC</fullName>
    </recommendedName>
</protein>
<dbReference type="NCBIfam" id="TIGR00494">
    <property type="entry name" value="crcB"/>
    <property type="match status" value="1"/>
</dbReference>
<name>A0A1I4RPD8_9GAMM</name>
<comment type="similarity">
    <text evidence="10 12">Belongs to the fluoride channel Fluc/FEX (TC 1.A.43) family.</text>
</comment>
<keyword evidence="4 12" id="KW-0812">Transmembrane</keyword>
<keyword evidence="2 12" id="KW-1003">Cell membrane</keyword>
<keyword evidence="9 12" id="KW-0407">Ion channel</keyword>
<evidence type="ECO:0000256" key="7">
    <source>
        <dbReference type="ARBA" id="ARBA00023065"/>
    </source>
</evidence>
<dbReference type="STRING" id="1720063.SAMN05216217_107111"/>
<evidence type="ECO:0000256" key="8">
    <source>
        <dbReference type="ARBA" id="ARBA00023136"/>
    </source>
</evidence>
<dbReference type="Pfam" id="PF02537">
    <property type="entry name" value="CRCB"/>
    <property type="match status" value="1"/>
</dbReference>
<evidence type="ECO:0000256" key="5">
    <source>
        <dbReference type="ARBA" id="ARBA00022989"/>
    </source>
</evidence>
<comment type="function">
    <text evidence="12">Fluoride-specific ion channel. Important for reducing fluoride concentration in the cell, thus reducing its toxicity.</text>
</comment>
<evidence type="ECO:0000256" key="11">
    <source>
        <dbReference type="ARBA" id="ARBA00035585"/>
    </source>
</evidence>
<keyword evidence="14" id="KW-1185">Reference proteome</keyword>
<reference evidence="14" key="1">
    <citation type="submission" date="2016-10" db="EMBL/GenBank/DDBJ databases">
        <authorList>
            <person name="Varghese N."/>
            <person name="Submissions S."/>
        </authorList>
    </citation>
    <scope>NUCLEOTIDE SEQUENCE [LARGE SCALE GENOMIC DNA]</scope>
    <source>
        <strain evidence="14">DSM 24213</strain>
    </source>
</reference>
<feature type="binding site" evidence="12">
    <location>
        <position position="76"/>
    </location>
    <ligand>
        <name>Na(+)</name>
        <dbReference type="ChEBI" id="CHEBI:29101"/>
        <note>structural</note>
    </ligand>
</feature>
<evidence type="ECO:0000256" key="10">
    <source>
        <dbReference type="ARBA" id="ARBA00035120"/>
    </source>
</evidence>
<organism evidence="13 14">
    <name type="scientific">Halopseudomonas yangmingensis</name>
    <dbReference type="NCBI Taxonomy" id="1720063"/>
    <lineage>
        <taxon>Bacteria</taxon>
        <taxon>Pseudomonadati</taxon>
        <taxon>Pseudomonadota</taxon>
        <taxon>Gammaproteobacteria</taxon>
        <taxon>Pseudomonadales</taxon>
        <taxon>Pseudomonadaceae</taxon>
        <taxon>Halopseudomonas</taxon>
    </lineage>
</organism>
<keyword evidence="5 12" id="KW-1133">Transmembrane helix</keyword>
<keyword evidence="7 12" id="KW-0406">Ion transport</keyword>